<keyword evidence="1" id="KW-0175">Coiled coil</keyword>
<accession>A0A2H9TB64</accession>
<evidence type="ECO:0000256" key="1">
    <source>
        <dbReference type="SAM" id="Coils"/>
    </source>
</evidence>
<reference evidence="2" key="1">
    <citation type="journal article" date="2017" name="Appl. Environ. Microbiol.">
        <title>Molecular characterization of an Endozoicomonas-like organism causing infection in king scallop Pecten maximus L.</title>
        <authorList>
            <person name="Cano I."/>
            <person name="van Aerle R."/>
            <person name="Ross S."/>
            <person name="Verner-Jeffreys D.W."/>
            <person name="Paley R.K."/>
            <person name="Rimmer G."/>
            <person name="Ryder D."/>
            <person name="Hooper P."/>
            <person name="Stone D."/>
            <person name="Feist S.W."/>
        </authorList>
    </citation>
    <scope>NUCLEOTIDE SEQUENCE</scope>
</reference>
<feature type="coiled-coil region" evidence="1">
    <location>
        <begin position="120"/>
        <end position="200"/>
    </location>
</feature>
<comment type="caution">
    <text evidence="2">The sequence shown here is derived from an EMBL/GenBank/DDBJ whole genome shotgun (WGS) entry which is preliminary data.</text>
</comment>
<dbReference type="EMBL" id="NSIT01000017">
    <property type="protein sequence ID" value="PJE80437.1"/>
    <property type="molecule type" value="Genomic_DNA"/>
</dbReference>
<gene>
    <name evidence="2" type="ORF">CI610_00572</name>
</gene>
<name>A0A2H9TB64_9ZZZZ</name>
<dbReference type="Gene3D" id="1.20.1170.10">
    <property type="match status" value="1"/>
</dbReference>
<sequence>MPKDKGYIKIIKGVFMLCPNAIDVSDDIASAFNTIIKIDALAYASMNTLIGVLSPDPSWLSKIRIRMAMLSDTGALWQQQKPNIWSEILQPFNSYYALFSGFAEAADGLGDDTDSWVALLTQLKERLADAVTSVESAESAFQEQVDNLQNIEKLLSDQLDEAWSQLASEEQEMVNLATKIGSLQDQLDDLESSLNSTEISDGASFIKSTVTITYKVLSEAGESVPYLTIAGLLYTVGDLAYNMIVTDSEITDTINQIVELRNEATSEAQAAAMTKAVIQLINSFDKKLIAVQGQMPAFSEMWSAEKEKIEQVIDALQAGAAPSEMISLVAMSAAEGTWRQFSDLVTKVTEAVESGGSVNIITSENSEEAVQQG</sequence>
<dbReference type="SUPFAM" id="SSF90257">
    <property type="entry name" value="Myosin rod fragments"/>
    <property type="match status" value="1"/>
</dbReference>
<protein>
    <submittedName>
        <fullName evidence="2">Uncharacterized protein</fullName>
    </submittedName>
</protein>
<organism evidence="2">
    <name type="scientific">invertebrate metagenome</name>
    <dbReference type="NCBI Taxonomy" id="1711999"/>
    <lineage>
        <taxon>unclassified sequences</taxon>
        <taxon>metagenomes</taxon>
        <taxon>organismal metagenomes</taxon>
    </lineage>
</organism>
<dbReference type="AlphaFoldDB" id="A0A2H9TB64"/>
<proteinExistence type="predicted"/>
<evidence type="ECO:0000313" key="2">
    <source>
        <dbReference type="EMBL" id="PJE80437.1"/>
    </source>
</evidence>